<gene>
    <name evidence="1" type="ORF">SMAX5B_016804</name>
</gene>
<evidence type="ECO:0000313" key="1">
    <source>
        <dbReference type="EMBL" id="AWP14688.1"/>
    </source>
</evidence>
<protein>
    <submittedName>
        <fullName evidence="1">Uncharacterized protein</fullName>
    </submittedName>
</protein>
<accession>A0A2U9CDZ3</accession>
<proteinExistence type="predicted"/>
<name>A0A2U9CDZ3_SCOMX</name>
<dbReference type="AlphaFoldDB" id="A0A2U9CDZ3"/>
<keyword evidence="2" id="KW-1185">Reference proteome</keyword>
<dbReference type="Proteomes" id="UP000246464">
    <property type="component" value="Chromosome 15"/>
</dbReference>
<sequence length="149" mass="16710">MQLSEPPFMTLHHTSHILYSQFDRLCAPSVGQDASERAKDSPRLQRTNVCALQRRRDWTENCRRPAVNLEKRRGCKVTLPHSEPACGQGSRCPSDTCVKLWRAQADGVFPTLPSNATMEQYVTHNTKDVTTYPTGVGPRVDLLHVPPEG</sequence>
<reference evidence="1 2" key="1">
    <citation type="submission" date="2017-12" db="EMBL/GenBank/DDBJ databases">
        <title>Integrating genomic resources of turbot (Scophthalmus maximus) in depth evaluation of genetic and physical mapping variation across individuals.</title>
        <authorList>
            <person name="Martinez P."/>
        </authorList>
    </citation>
    <scope>NUCLEOTIDE SEQUENCE [LARGE SCALE GENOMIC DNA]</scope>
</reference>
<organism evidence="1 2">
    <name type="scientific">Scophthalmus maximus</name>
    <name type="common">Turbot</name>
    <name type="synonym">Psetta maxima</name>
    <dbReference type="NCBI Taxonomy" id="52904"/>
    <lineage>
        <taxon>Eukaryota</taxon>
        <taxon>Metazoa</taxon>
        <taxon>Chordata</taxon>
        <taxon>Craniata</taxon>
        <taxon>Vertebrata</taxon>
        <taxon>Euteleostomi</taxon>
        <taxon>Actinopterygii</taxon>
        <taxon>Neopterygii</taxon>
        <taxon>Teleostei</taxon>
        <taxon>Neoteleostei</taxon>
        <taxon>Acanthomorphata</taxon>
        <taxon>Carangaria</taxon>
        <taxon>Pleuronectiformes</taxon>
        <taxon>Pleuronectoidei</taxon>
        <taxon>Scophthalmidae</taxon>
        <taxon>Scophthalmus</taxon>
    </lineage>
</organism>
<evidence type="ECO:0000313" key="2">
    <source>
        <dbReference type="Proteomes" id="UP000246464"/>
    </source>
</evidence>
<dbReference type="EMBL" id="CP026257">
    <property type="protein sequence ID" value="AWP14688.1"/>
    <property type="molecule type" value="Genomic_DNA"/>
</dbReference>